<dbReference type="VEuPathDB" id="FungiDB:CLCR_00142"/>
<evidence type="ECO:0000313" key="2">
    <source>
        <dbReference type="EMBL" id="OCT43991.1"/>
    </source>
</evidence>
<feature type="compositionally biased region" description="Basic and acidic residues" evidence="1">
    <location>
        <begin position="28"/>
        <end position="40"/>
    </location>
</feature>
<keyword evidence="3" id="KW-1185">Reference proteome</keyword>
<gene>
    <name evidence="2" type="ORF">CLCR_00142</name>
</gene>
<sequence>MPANETPSSHIRSGRRPRFRQAGPPLTHVRDDEHGVDQARPKQWLSLGVSNKLCKEEFQERNGFRDTTGHSVLDARVISVSSEFQLSGRTVTTEKSSQHPSPNPRGSQPLDSKETTDDLAGTSETDGKLFAAD</sequence>
<feature type="compositionally biased region" description="Polar residues" evidence="1">
    <location>
        <begin position="1"/>
        <end position="11"/>
    </location>
</feature>
<name>A0A1C1C6A1_9EURO</name>
<proteinExistence type="predicted"/>
<dbReference type="Proteomes" id="UP000094526">
    <property type="component" value="Unassembled WGS sequence"/>
</dbReference>
<evidence type="ECO:0000313" key="3">
    <source>
        <dbReference type="Proteomes" id="UP000094526"/>
    </source>
</evidence>
<accession>A0A1C1C6A1</accession>
<protein>
    <submittedName>
        <fullName evidence="2">Uncharacterized protein</fullName>
    </submittedName>
</protein>
<reference evidence="3" key="1">
    <citation type="submission" date="2015-07" db="EMBL/GenBank/DDBJ databases">
        <authorList>
            <person name="Teixeira M.M."/>
            <person name="Souza R.C."/>
            <person name="Almeida L.G."/>
            <person name="Vicente V.A."/>
            <person name="de Hoog S."/>
            <person name="Bocca A.L."/>
            <person name="de Almeida S.R."/>
            <person name="Vasconcelos A.T."/>
            <person name="Felipe M.S."/>
        </authorList>
    </citation>
    <scope>NUCLEOTIDE SEQUENCE [LARGE SCALE GENOMIC DNA]</scope>
    <source>
        <strain evidence="3">KSF</strain>
    </source>
</reference>
<feature type="compositionally biased region" description="Polar residues" evidence="1">
    <location>
        <begin position="88"/>
        <end position="110"/>
    </location>
</feature>
<feature type="region of interest" description="Disordered" evidence="1">
    <location>
        <begin position="1"/>
        <end position="43"/>
    </location>
</feature>
<feature type="region of interest" description="Disordered" evidence="1">
    <location>
        <begin position="88"/>
        <end position="133"/>
    </location>
</feature>
<dbReference type="EMBL" id="LGRB01000022">
    <property type="protein sequence ID" value="OCT43991.1"/>
    <property type="molecule type" value="Genomic_DNA"/>
</dbReference>
<evidence type="ECO:0000256" key="1">
    <source>
        <dbReference type="SAM" id="MobiDB-lite"/>
    </source>
</evidence>
<dbReference type="AlphaFoldDB" id="A0A1C1C6A1"/>
<comment type="caution">
    <text evidence="2">The sequence shown here is derived from an EMBL/GenBank/DDBJ whole genome shotgun (WGS) entry which is preliminary data.</text>
</comment>
<organism evidence="2 3">
    <name type="scientific">Cladophialophora carrionii</name>
    <dbReference type="NCBI Taxonomy" id="86049"/>
    <lineage>
        <taxon>Eukaryota</taxon>
        <taxon>Fungi</taxon>
        <taxon>Dikarya</taxon>
        <taxon>Ascomycota</taxon>
        <taxon>Pezizomycotina</taxon>
        <taxon>Eurotiomycetes</taxon>
        <taxon>Chaetothyriomycetidae</taxon>
        <taxon>Chaetothyriales</taxon>
        <taxon>Herpotrichiellaceae</taxon>
        <taxon>Cladophialophora</taxon>
    </lineage>
</organism>